<comment type="caution">
    <text evidence="2">The sequence shown here is derived from an EMBL/GenBank/DDBJ whole genome shotgun (WGS) entry which is preliminary data.</text>
</comment>
<dbReference type="EMBL" id="CAMXCT010002781">
    <property type="protein sequence ID" value="CAI4000463.1"/>
    <property type="molecule type" value="Genomic_DNA"/>
</dbReference>
<sequence length="378" mass="42713">MTLCTMTEPELSPSTQASGASGSREELDELRHVNLDDGPFDVSSIDLSDHEDGVQTQVKVFTDDFIHPQDCLPNGDVKPRRPIPVIRESELLRDLQRVGDHWILPGPLNGWPSLVNLELRSIDQKQSGPLGLFLGMKCLWNCHDRRELPEALPETCEATFLSPSWKKKGWSKRSPGFVWWFSPSALCGGSVGCGVVFGENLVEVLQGAEGQAQKVHYLVHRYPVDRVETLRDVQTWHAAVVIEWSHEKFVTLFELSWLNGIGGYGGKSNWVEDKLSPSPELYQSMAPSMRASWDENHSEVRCFDVPVAGKEELLQFLERYSDTGPLPKTQWRFVAPQIYLSAEVRVRFRSPAHIAGYLLNYISRASEYDTLRANCQTF</sequence>
<reference evidence="2" key="1">
    <citation type="submission" date="2022-10" db="EMBL/GenBank/DDBJ databases">
        <authorList>
            <person name="Chen Y."/>
            <person name="Dougan E. K."/>
            <person name="Chan C."/>
            <person name="Rhodes N."/>
            <person name="Thang M."/>
        </authorList>
    </citation>
    <scope>NUCLEOTIDE SEQUENCE</scope>
</reference>
<evidence type="ECO:0000313" key="2">
    <source>
        <dbReference type="EMBL" id="CAI4000463.1"/>
    </source>
</evidence>
<feature type="region of interest" description="Disordered" evidence="1">
    <location>
        <begin position="1"/>
        <end position="26"/>
    </location>
</feature>
<feature type="non-terminal residue" evidence="2">
    <location>
        <position position="378"/>
    </location>
</feature>
<accession>A0A9P1D0X7</accession>
<dbReference type="OrthoDB" id="6050183at2759"/>
<evidence type="ECO:0000313" key="3">
    <source>
        <dbReference type="EMBL" id="CAL1153838.1"/>
    </source>
</evidence>
<proteinExistence type="predicted"/>
<reference evidence="3" key="2">
    <citation type="submission" date="2024-04" db="EMBL/GenBank/DDBJ databases">
        <authorList>
            <person name="Chen Y."/>
            <person name="Shah S."/>
            <person name="Dougan E. K."/>
            <person name="Thang M."/>
            <person name="Chan C."/>
        </authorList>
    </citation>
    <scope>NUCLEOTIDE SEQUENCE [LARGE SCALE GENOMIC DNA]</scope>
</reference>
<dbReference type="EMBL" id="CAMXCT030002781">
    <property type="protein sequence ID" value="CAL4787775.1"/>
    <property type="molecule type" value="Genomic_DNA"/>
</dbReference>
<name>A0A9P1D0X7_9DINO</name>
<evidence type="ECO:0000256" key="1">
    <source>
        <dbReference type="SAM" id="MobiDB-lite"/>
    </source>
</evidence>
<evidence type="ECO:0000313" key="4">
    <source>
        <dbReference type="Proteomes" id="UP001152797"/>
    </source>
</evidence>
<protein>
    <submittedName>
        <fullName evidence="2">Uncharacterized protein</fullName>
    </submittedName>
</protein>
<keyword evidence="4" id="KW-1185">Reference proteome</keyword>
<feature type="compositionally biased region" description="Polar residues" evidence="1">
    <location>
        <begin position="12"/>
        <end position="21"/>
    </location>
</feature>
<dbReference type="EMBL" id="CAMXCT020002781">
    <property type="protein sequence ID" value="CAL1153838.1"/>
    <property type="molecule type" value="Genomic_DNA"/>
</dbReference>
<organism evidence="2">
    <name type="scientific">Cladocopium goreaui</name>
    <dbReference type="NCBI Taxonomy" id="2562237"/>
    <lineage>
        <taxon>Eukaryota</taxon>
        <taxon>Sar</taxon>
        <taxon>Alveolata</taxon>
        <taxon>Dinophyceae</taxon>
        <taxon>Suessiales</taxon>
        <taxon>Symbiodiniaceae</taxon>
        <taxon>Cladocopium</taxon>
    </lineage>
</organism>
<dbReference type="Proteomes" id="UP001152797">
    <property type="component" value="Unassembled WGS sequence"/>
</dbReference>
<gene>
    <name evidence="2" type="ORF">C1SCF055_LOCUS26579</name>
</gene>
<dbReference type="AlphaFoldDB" id="A0A9P1D0X7"/>